<organism evidence="3 5">
    <name type="scientific">Adineta steineri</name>
    <dbReference type="NCBI Taxonomy" id="433720"/>
    <lineage>
        <taxon>Eukaryota</taxon>
        <taxon>Metazoa</taxon>
        <taxon>Spiralia</taxon>
        <taxon>Gnathifera</taxon>
        <taxon>Rotifera</taxon>
        <taxon>Eurotatoria</taxon>
        <taxon>Bdelloidea</taxon>
        <taxon>Adinetida</taxon>
        <taxon>Adinetidae</taxon>
        <taxon>Adineta</taxon>
    </lineage>
</organism>
<proteinExistence type="predicted"/>
<dbReference type="EMBL" id="CAJNOG010000080">
    <property type="protein sequence ID" value="CAF0906350.1"/>
    <property type="molecule type" value="Genomic_DNA"/>
</dbReference>
<evidence type="ECO:0000259" key="2">
    <source>
        <dbReference type="Pfam" id="PF00534"/>
    </source>
</evidence>
<gene>
    <name evidence="3" type="ORF">JYZ213_LOCUS10833</name>
    <name evidence="4" type="ORF">OXD698_LOCUS24728</name>
</gene>
<dbReference type="Proteomes" id="UP000663844">
    <property type="component" value="Unassembled WGS sequence"/>
</dbReference>
<dbReference type="PANTHER" id="PTHR46660:SF2">
    <property type="entry name" value="GLYCOSYLTRANSFERASE 1 DOMAIN-CONTAINING PROTEIN 1"/>
    <property type="match status" value="1"/>
</dbReference>
<sequence length="344" mass="37819">MTNVNIKRILLLAPLSPGSGNAATAFRLADGLSHSSQIIVDCISVDTPRMESDSLLDSIRQYDAVLALHAYRAGHLLTSIYQNNSDLPPLILIFAGTDLHSCEPEWLPTIEQIVPKARGLVCFSFEWKKYAENIYKNLLTCCITVIPQSVQMSPSISERLRSSTSFSSSPKTIIWTGGIREVKDPLLAIRIMSHLPDHEFQLIIVGYEADPSLVNVIHSSCSGSNITLIGGQSTNHVHELMCSAFACLNTSINEGMCLVILEAMALRLPVVARRNIGNISIIRDGQTGLLYETAEQAAECLLQLAMDTKLRETVIQQAAEQVKTFHNPESESTAYQNLILSLIK</sequence>
<dbReference type="InterPro" id="IPR052622">
    <property type="entry name" value="Glycosyltransferase_G1"/>
</dbReference>
<dbReference type="Proteomes" id="UP000663845">
    <property type="component" value="Unassembled WGS sequence"/>
</dbReference>
<protein>
    <recommendedName>
        <fullName evidence="2">Glycosyl transferase family 1 domain-containing protein</fullName>
    </recommendedName>
</protein>
<dbReference type="PANTHER" id="PTHR46660">
    <property type="match status" value="1"/>
</dbReference>
<keyword evidence="1" id="KW-0808">Transferase</keyword>
<evidence type="ECO:0000313" key="5">
    <source>
        <dbReference type="Proteomes" id="UP000663845"/>
    </source>
</evidence>
<dbReference type="SUPFAM" id="SSF53756">
    <property type="entry name" value="UDP-Glycosyltransferase/glycogen phosphorylase"/>
    <property type="match status" value="1"/>
</dbReference>
<dbReference type="CDD" id="cd03801">
    <property type="entry name" value="GT4_PimA-like"/>
    <property type="match status" value="1"/>
</dbReference>
<keyword evidence="1" id="KW-0328">Glycosyltransferase</keyword>
<reference evidence="3" key="1">
    <citation type="submission" date="2021-02" db="EMBL/GenBank/DDBJ databases">
        <authorList>
            <person name="Nowell W R."/>
        </authorList>
    </citation>
    <scope>NUCLEOTIDE SEQUENCE</scope>
</reference>
<accession>A0A814A3E2</accession>
<evidence type="ECO:0000313" key="4">
    <source>
        <dbReference type="EMBL" id="CAF3915597.1"/>
    </source>
</evidence>
<dbReference type="Pfam" id="PF00534">
    <property type="entry name" value="Glycos_transf_1"/>
    <property type="match status" value="1"/>
</dbReference>
<comment type="caution">
    <text evidence="3">The sequence shown here is derived from an EMBL/GenBank/DDBJ whole genome shotgun (WGS) entry which is preliminary data.</text>
</comment>
<dbReference type="InterPro" id="IPR001296">
    <property type="entry name" value="Glyco_trans_1"/>
</dbReference>
<dbReference type="Gene3D" id="3.40.50.2000">
    <property type="entry name" value="Glycogen Phosphorylase B"/>
    <property type="match status" value="2"/>
</dbReference>
<dbReference type="GO" id="GO:0016757">
    <property type="term" value="F:glycosyltransferase activity"/>
    <property type="evidence" value="ECO:0007669"/>
    <property type="project" value="UniProtKB-KW"/>
</dbReference>
<name>A0A814A3E2_9BILA</name>
<evidence type="ECO:0000313" key="3">
    <source>
        <dbReference type="EMBL" id="CAF0906350.1"/>
    </source>
</evidence>
<evidence type="ECO:0000256" key="1">
    <source>
        <dbReference type="ARBA" id="ARBA00022676"/>
    </source>
</evidence>
<dbReference type="EMBL" id="CAJOAZ010002303">
    <property type="protein sequence ID" value="CAF3915597.1"/>
    <property type="molecule type" value="Genomic_DNA"/>
</dbReference>
<feature type="domain" description="Glycosyl transferase family 1" evidence="2">
    <location>
        <begin position="158"/>
        <end position="320"/>
    </location>
</feature>
<dbReference type="AlphaFoldDB" id="A0A814A3E2"/>